<dbReference type="InterPro" id="IPR058592">
    <property type="entry name" value="Gtf3_C"/>
</dbReference>
<evidence type="ECO:0000256" key="1">
    <source>
        <dbReference type="ARBA" id="ARBA00022679"/>
    </source>
</evidence>
<organism evidence="3 4">
    <name type="scientific">Fervidobacterium pennivorans</name>
    <dbReference type="NCBI Taxonomy" id="93466"/>
    <lineage>
        <taxon>Bacteria</taxon>
        <taxon>Thermotogati</taxon>
        <taxon>Thermotogota</taxon>
        <taxon>Thermotogae</taxon>
        <taxon>Thermotogales</taxon>
        <taxon>Fervidobacteriaceae</taxon>
        <taxon>Fervidobacterium</taxon>
    </lineage>
</organism>
<protein>
    <submittedName>
        <fullName evidence="3">Glycosyl transferase family 1</fullName>
    </submittedName>
</protein>
<reference evidence="3 4" key="1">
    <citation type="submission" date="2014-08" db="EMBL/GenBank/DDBJ databases">
        <title>Fervidobacterium pennivorans DYC genome.</title>
        <authorList>
            <person name="Wushke S."/>
        </authorList>
    </citation>
    <scope>NUCLEOTIDE SEQUENCE [LARGE SCALE GENOMIC DNA]</scope>
    <source>
        <strain evidence="3 4">DYC</strain>
    </source>
</reference>
<dbReference type="KEGG" id="fng:JM64_01515"/>
<feature type="domain" description="Glucosyltransferase 3-like C-terminal" evidence="2">
    <location>
        <begin position="207"/>
        <end position="344"/>
    </location>
</feature>
<dbReference type="GO" id="GO:0009103">
    <property type="term" value="P:lipopolysaccharide biosynthetic process"/>
    <property type="evidence" value="ECO:0007669"/>
    <property type="project" value="TreeGrafter"/>
</dbReference>
<dbReference type="PATRIC" id="fig|93466.3.peg.340"/>
<dbReference type="AlphaFoldDB" id="A0A172T1K6"/>
<evidence type="ECO:0000313" key="4">
    <source>
        <dbReference type="Proteomes" id="UP000077096"/>
    </source>
</evidence>
<sequence length="362" mass="42448">MKKVLVIGYMHPKDDKRVHRTVKALSKVAHVFYQYLTDMPEKEYRDGNIHYLPIEWHENVNANAFVKLWKRRKLDKKIVDLIENSDYDILYMHHFLPSKPIEPFVYAKKKGKRIVYDVHEYHPENFLSNFSGIIGKLKTAIMRSIFERQIELSDKLVFVSYEQMEYSLRGRKKECLVVPNYASIVLSSTEKEKSIVFVGKITRALGEEEQVVKELIRQGFIFKIVGMDSKAFSNINHICTGFLPYEEMMKEISKASFSLVSFKTTGREDYKNDLWSLPHKFFDSLAASTPVIVSDRFVSLRRVVEELGVGVVINPKDVDGSVRKILEAYKEYDKLLADVERYKDRFVWDERKEKEFIEFVLG</sequence>
<dbReference type="EMBL" id="CP011393">
    <property type="protein sequence ID" value="ANE40834.1"/>
    <property type="molecule type" value="Genomic_DNA"/>
</dbReference>
<accession>A0A172T1K6</accession>
<dbReference type="Pfam" id="PF26337">
    <property type="entry name" value="Gtf3_C"/>
    <property type="match status" value="1"/>
</dbReference>
<dbReference type="OrthoDB" id="9813214at2"/>
<dbReference type="PANTHER" id="PTHR46401:SF2">
    <property type="entry name" value="GLYCOSYLTRANSFERASE WBBK-RELATED"/>
    <property type="match status" value="1"/>
</dbReference>
<proteinExistence type="predicted"/>
<dbReference type="Proteomes" id="UP000077096">
    <property type="component" value="Chromosome"/>
</dbReference>
<keyword evidence="1 3" id="KW-0808">Transferase</keyword>
<evidence type="ECO:0000259" key="2">
    <source>
        <dbReference type="Pfam" id="PF26337"/>
    </source>
</evidence>
<evidence type="ECO:0000313" key="3">
    <source>
        <dbReference type="EMBL" id="ANE40834.1"/>
    </source>
</evidence>
<dbReference type="Gene3D" id="3.40.50.2000">
    <property type="entry name" value="Glycogen Phosphorylase B"/>
    <property type="match status" value="1"/>
</dbReference>
<gene>
    <name evidence="3" type="ORF">JM64_01515</name>
</gene>
<dbReference type="SUPFAM" id="SSF53756">
    <property type="entry name" value="UDP-Glycosyltransferase/glycogen phosphorylase"/>
    <property type="match status" value="1"/>
</dbReference>
<dbReference type="GO" id="GO:0016757">
    <property type="term" value="F:glycosyltransferase activity"/>
    <property type="evidence" value="ECO:0007669"/>
    <property type="project" value="TreeGrafter"/>
</dbReference>
<name>A0A172T1K6_FERPE</name>
<dbReference type="PANTHER" id="PTHR46401">
    <property type="entry name" value="GLYCOSYLTRANSFERASE WBBK-RELATED"/>
    <property type="match status" value="1"/>
</dbReference>